<sequence length="319" mass="37450">MPSEKIFSLEYIEDGLVDWERAIETKNYIDDKIKREVAEDKRDKEDLYRFESRKIGDLQQATEKISKGLLLIYGGIALLPFLIVAGLRDFDIRHPREMEMVINEAKEFFRKSSILKEVEGLGHTPISGSSLKKLLELIQHIFRKYLRETDLAKCYKQMENFITSGLKYKRWYELWKIVIECEKSNLSKFNSEILQIFNKCLNGELEACNQLGLNDERFRRLTENPYITSFSIKLSDILIKEVFDLILVTSYLEPLSTITRYGASSGLQQNRKELLDDAIENQDKIMNFLEPKINLIKNLLKNDETLDNLSYLYEKFKDI</sequence>
<reference evidence="2 3" key="1">
    <citation type="submission" date="2021-04" db="EMBL/GenBank/DDBJ databases">
        <title>Complete genome sequence of Stygiolobus sp. KN-1.</title>
        <authorList>
            <person name="Nakamura K."/>
            <person name="Sakai H."/>
            <person name="Kurosawa N."/>
        </authorList>
    </citation>
    <scope>NUCLEOTIDE SEQUENCE [LARGE SCALE GENOMIC DNA]</scope>
    <source>
        <strain evidence="2 3">KN-1</strain>
    </source>
</reference>
<evidence type="ECO:0000313" key="2">
    <source>
        <dbReference type="EMBL" id="BCU70019.1"/>
    </source>
</evidence>
<feature type="transmembrane region" description="Helical" evidence="1">
    <location>
        <begin position="68"/>
        <end position="87"/>
    </location>
</feature>
<dbReference type="GeneID" id="66163044"/>
<evidence type="ECO:0000313" key="3">
    <source>
        <dbReference type="Proteomes" id="UP000825123"/>
    </source>
</evidence>
<keyword evidence="1" id="KW-0812">Transmembrane</keyword>
<dbReference type="AlphaFoldDB" id="A0A8D5ZHU8"/>
<keyword evidence="1" id="KW-1133">Transmembrane helix</keyword>
<dbReference type="Proteomes" id="UP000825123">
    <property type="component" value="Chromosome"/>
</dbReference>
<keyword evidence="1" id="KW-0472">Membrane</keyword>
<evidence type="ECO:0000256" key="1">
    <source>
        <dbReference type="SAM" id="Phobius"/>
    </source>
</evidence>
<name>A0A8D5ZHU8_9CREN</name>
<organism evidence="2 3">
    <name type="scientific">Stygiolobus caldivivus</name>
    <dbReference type="NCBI Taxonomy" id="2824673"/>
    <lineage>
        <taxon>Archaea</taxon>
        <taxon>Thermoproteota</taxon>
        <taxon>Thermoprotei</taxon>
        <taxon>Sulfolobales</taxon>
        <taxon>Sulfolobaceae</taxon>
        <taxon>Stygiolobus</taxon>
    </lineage>
</organism>
<gene>
    <name evidence="2" type="ORF">KN1_13160</name>
</gene>
<dbReference type="KEGG" id="csty:KN1_13160"/>
<dbReference type="RefSeq" id="WP_221290204.1">
    <property type="nucleotide sequence ID" value="NZ_AP024597.1"/>
</dbReference>
<proteinExistence type="predicted"/>
<accession>A0A8D5ZHU8</accession>
<dbReference type="EMBL" id="AP024597">
    <property type="protein sequence ID" value="BCU70019.1"/>
    <property type="molecule type" value="Genomic_DNA"/>
</dbReference>
<protein>
    <submittedName>
        <fullName evidence="2">Uncharacterized protein</fullName>
    </submittedName>
</protein>
<keyword evidence="3" id="KW-1185">Reference proteome</keyword>